<name>A2EA60_TRIV3</name>
<reference evidence="2" key="2">
    <citation type="journal article" date="2007" name="Science">
        <title>Draft genome sequence of the sexually transmitted pathogen Trichomonas vaginalis.</title>
        <authorList>
            <person name="Carlton J.M."/>
            <person name="Hirt R.P."/>
            <person name="Silva J.C."/>
            <person name="Delcher A.L."/>
            <person name="Schatz M."/>
            <person name="Zhao Q."/>
            <person name="Wortman J.R."/>
            <person name="Bidwell S.L."/>
            <person name="Alsmark U.C.M."/>
            <person name="Besteiro S."/>
            <person name="Sicheritz-Ponten T."/>
            <person name="Noel C.J."/>
            <person name="Dacks J.B."/>
            <person name="Foster P.G."/>
            <person name="Simillion C."/>
            <person name="Van de Peer Y."/>
            <person name="Miranda-Saavedra D."/>
            <person name="Barton G.J."/>
            <person name="Westrop G.D."/>
            <person name="Mueller S."/>
            <person name="Dessi D."/>
            <person name="Fiori P.L."/>
            <person name="Ren Q."/>
            <person name="Paulsen I."/>
            <person name="Zhang H."/>
            <person name="Bastida-Corcuera F.D."/>
            <person name="Simoes-Barbosa A."/>
            <person name="Brown M.T."/>
            <person name="Hayes R.D."/>
            <person name="Mukherjee M."/>
            <person name="Okumura C.Y."/>
            <person name="Schneider R."/>
            <person name="Smith A.J."/>
            <person name="Vanacova S."/>
            <person name="Villalvazo M."/>
            <person name="Haas B.J."/>
            <person name="Pertea M."/>
            <person name="Feldblyum T.V."/>
            <person name="Utterback T.R."/>
            <person name="Shu C.L."/>
            <person name="Osoegawa K."/>
            <person name="de Jong P.J."/>
            <person name="Hrdy I."/>
            <person name="Horvathova L."/>
            <person name="Zubacova Z."/>
            <person name="Dolezal P."/>
            <person name="Malik S.B."/>
            <person name="Logsdon J.M. Jr."/>
            <person name="Henze K."/>
            <person name="Gupta A."/>
            <person name="Wang C.C."/>
            <person name="Dunne R.L."/>
            <person name="Upcroft J.A."/>
            <person name="Upcroft P."/>
            <person name="White O."/>
            <person name="Salzberg S.L."/>
            <person name="Tang P."/>
            <person name="Chiu C.-H."/>
            <person name="Lee Y.-S."/>
            <person name="Embley T.M."/>
            <person name="Coombs G.H."/>
            <person name="Mottram J.C."/>
            <person name="Tachezy J."/>
            <person name="Fraser-Liggett C.M."/>
            <person name="Johnson P.J."/>
        </authorList>
    </citation>
    <scope>NUCLEOTIDE SEQUENCE [LARGE SCALE GENOMIC DNA]</scope>
    <source>
        <strain evidence="2">G3</strain>
    </source>
</reference>
<dbReference type="InParanoid" id="A2EA60"/>
<feature type="compositionally biased region" description="Low complexity" evidence="1">
    <location>
        <begin position="47"/>
        <end position="57"/>
    </location>
</feature>
<gene>
    <name evidence="2" type="ORF">TVAG_484170</name>
</gene>
<evidence type="ECO:0000313" key="3">
    <source>
        <dbReference type="Proteomes" id="UP000001542"/>
    </source>
</evidence>
<dbReference type="VEuPathDB" id="TrichDB:TVAGG3_0980640"/>
<keyword evidence="3" id="KW-1185">Reference proteome</keyword>
<dbReference type="VEuPathDB" id="TrichDB:TVAG_484170"/>
<dbReference type="RefSeq" id="XP_001322729.1">
    <property type="nucleotide sequence ID" value="XM_001322694.1"/>
</dbReference>
<feature type="region of interest" description="Disordered" evidence="1">
    <location>
        <begin position="24"/>
        <end position="87"/>
    </location>
</feature>
<organism evidence="2 3">
    <name type="scientific">Trichomonas vaginalis (strain ATCC PRA-98 / G3)</name>
    <dbReference type="NCBI Taxonomy" id="412133"/>
    <lineage>
        <taxon>Eukaryota</taxon>
        <taxon>Metamonada</taxon>
        <taxon>Parabasalia</taxon>
        <taxon>Trichomonadida</taxon>
        <taxon>Trichomonadidae</taxon>
        <taxon>Trichomonas</taxon>
    </lineage>
</organism>
<accession>A2EA60</accession>
<evidence type="ECO:0000313" key="2">
    <source>
        <dbReference type="EMBL" id="EAY10506.1"/>
    </source>
</evidence>
<evidence type="ECO:0000256" key="1">
    <source>
        <dbReference type="SAM" id="MobiDB-lite"/>
    </source>
</evidence>
<protein>
    <submittedName>
        <fullName evidence="2">Uncharacterized protein</fullName>
    </submittedName>
</protein>
<dbReference type="EMBL" id="DS113337">
    <property type="protein sequence ID" value="EAY10506.1"/>
    <property type="molecule type" value="Genomic_DNA"/>
</dbReference>
<proteinExistence type="predicted"/>
<dbReference type="KEGG" id="tva:4768440"/>
<sequence length="87" mass="10270">MASIEEIEKERDFYDALMVYLPQNESQMDVPPANPTNNQEKTENTQKPKPQQQNKNVPKQKPKNKFNPIRPGFEGPKFIKKKREDRK</sequence>
<dbReference type="AlphaFoldDB" id="A2EA60"/>
<reference evidence="2" key="1">
    <citation type="submission" date="2006-10" db="EMBL/GenBank/DDBJ databases">
        <authorList>
            <person name="Amadeo P."/>
            <person name="Zhao Q."/>
            <person name="Wortman J."/>
            <person name="Fraser-Liggett C."/>
            <person name="Carlton J."/>
        </authorList>
    </citation>
    <scope>NUCLEOTIDE SEQUENCE</scope>
    <source>
        <strain evidence="2">G3</strain>
    </source>
</reference>
<dbReference type="Proteomes" id="UP000001542">
    <property type="component" value="Unassembled WGS sequence"/>
</dbReference>
<feature type="compositionally biased region" description="Basic residues" evidence="1">
    <location>
        <begin position="78"/>
        <end position="87"/>
    </location>
</feature>
<dbReference type="SMR" id="A2EA60"/>